<dbReference type="EMBL" id="CP095346">
    <property type="protein sequence ID" value="XAG73698.1"/>
    <property type="molecule type" value="Genomic_DNA"/>
</dbReference>
<organism evidence="1">
    <name type="scientific">bacterium 19NY04SH03</name>
    <dbReference type="NCBI Taxonomy" id="2920647"/>
    <lineage>
        <taxon>Bacteria</taxon>
    </lineage>
</organism>
<accession>A0AAU6UL22</accession>
<proteinExistence type="predicted"/>
<protein>
    <submittedName>
        <fullName evidence="1">Uncharacterized protein</fullName>
    </submittedName>
</protein>
<evidence type="ECO:0000313" key="1">
    <source>
        <dbReference type="EMBL" id="XAG73698.1"/>
    </source>
</evidence>
<reference evidence="1" key="1">
    <citation type="submission" date="2022-03" db="EMBL/GenBank/DDBJ databases">
        <title>Sea Food Isolates.</title>
        <authorList>
            <person name="Li c."/>
        </authorList>
    </citation>
    <scope>NUCLEOTIDE SEQUENCE</scope>
    <source>
        <strain evidence="1">19NY04SH03</strain>
    </source>
</reference>
<gene>
    <name evidence="1" type="ORF">MRN42_03990</name>
</gene>
<dbReference type="AlphaFoldDB" id="A0AAU6UL22"/>
<sequence length="99" mass="11320">MKVIKHDVNLGDLPYFDSQCSSEQVLRVIAFHKDREVPSFPRLRSLTRIHDVLEMNLFLEHRYKGLFMPPKRANKTNNLGGVSVLTLSSTAYSLSIFLA</sequence>
<name>A0AAU6UL22_UNCXX</name>